<gene>
    <name evidence="2" type="ORF">ASPACDRAFT_1885228</name>
</gene>
<dbReference type="OrthoDB" id="5412996at2759"/>
<dbReference type="SUPFAM" id="SSF56112">
    <property type="entry name" value="Protein kinase-like (PK-like)"/>
    <property type="match status" value="1"/>
</dbReference>
<dbReference type="OMA" id="SIMFDDI"/>
<dbReference type="AlphaFoldDB" id="A0A1L9X5X1"/>
<reference evidence="3" key="1">
    <citation type="journal article" date="2017" name="Genome Biol.">
        <title>Comparative genomics reveals high biological diversity and specific adaptations in the industrially and medically important fungal genus Aspergillus.</title>
        <authorList>
            <person name="de Vries R.P."/>
            <person name="Riley R."/>
            <person name="Wiebenga A."/>
            <person name="Aguilar-Osorio G."/>
            <person name="Amillis S."/>
            <person name="Uchima C.A."/>
            <person name="Anderluh G."/>
            <person name="Asadollahi M."/>
            <person name="Askin M."/>
            <person name="Barry K."/>
            <person name="Battaglia E."/>
            <person name="Bayram O."/>
            <person name="Benocci T."/>
            <person name="Braus-Stromeyer S.A."/>
            <person name="Caldana C."/>
            <person name="Canovas D."/>
            <person name="Cerqueira G.C."/>
            <person name="Chen F."/>
            <person name="Chen W."/>
            <person name="Choi C."/>
            <person name="Clum A."/>
            <person name="Dos Santos R.A."/>
            <person name="Damasio A.R."/>
            <person name="Diallinas G."/>
            <person name="Emri T."/>
            <person name="Fekete E."/>
            <person name="Flipphi M."/>
            <person name="Freyberg S."/>
            <person name="Gallo A."/>
            <person name="Gournas C."/>
            <person name="Habgood R."/>
            <person name="Hainaut M."/>
            <person name="Harispe M.L."/>
            <person name="Henrissat B."/>
            <person name="Hilden K.S."/>
            <person name="Hope R."/>
            <person name="Hossain A."/>
            <person name="Karabika E."/>
            <person name="Karaffa L."/>
            <person name="Karanyi Z."/>
            <person name="Krasevec N."/>
            <person name="Kuo A."/>
            <person name="Kusch H."/>
            <person name="LaButti K."/>
            <person name="Lagendijk E.L."/>
            <person name="Lapidus A."/>
            <person name="Levasseur A."/>
            <person name="Lindquist E."/>
            <person name="Lipzen A."/>
            <person name="Logrieco A.F."/>
            <person name="MacCabe A."/>
            <person name="Maekelae M.R."/>
            <person name="Malavazi I."/>
            <person name="Melin P."/>
            <person name="Meyer V."/>
            <person name="Mielnichuk N."/>
            <person name="Miskei M."/>
            <person name="Molnar A.P."/>
            <person name="Mule G."/>
            <person name="Ngan C.Y."/>
            <person name="Orejas M."/>
            <person name="Orosz E."/>
            <person name="Ouedraogo J.P."/>
            <person name="Overkamp K.M."/>
            <person name="Park H.-S."/>
            <person name="Perrone G."/>
            <person name="Piumi F."/>
            <person name="Punt P.J."/>
            <person name="Ram A.F."/>
            <person name="Ramon A."/>
            <person name="Rauscher S."/>
            <person name="Record E."/>
            <person name="Riano-Pachon D.M."/>
            <person name="Robert V."/>
            <person name="Roehrig J."/>
            <person name="Ruller R."/>
            <person name="Salamov A."/>
            <person name="Salih N.S."/>
            <person name="Samson R.A."/>
            <person name="Sandor E."/>
            <person name="Sanguinetti M."/>
            <person name="Schuetze T."/>
            <person name="Sepcic K."/>
            <person name="Shelest E."/>
            <person name="Sherlock G."/>
            <person name="Sophianopoulou V."/>
            <person name="Squina F.M."/>
            <person name="Sun H."/>
            <person name="Susca A."/>
            <person name="Todd R.B."/>
            <person name="Tsang A."/>
            <person name="Unkles S.E."/>
            <person name="van de Wiele N."/>
            <person name="van Rossen-Uffink D."/>
            <person name="Oliveira J.V."/>
            <person name="Vesth T.C."/>
            <person name="Visser J."/>
            <person name="Yu J.-H."/>
            <person name="Zhou M."/>
            <person name="Andersen M.R."/>
            <person name="Archer D.B."/>
            <person name="Baker S.E."/>
            <person name="Benoit I."/>
            <person name="Brakhage A.A."/>
            <person name="Braus G.H."/>
            <person name="Fischer R."/>
            <person name="Frisvad J.C."/>
            <person name="Goldman G.H."/>
            <person name="Houbraken J."/>
            <person name="Oakley B."/>
            <person name="Pocsi I."/>
            <person name="Scazzocchio C."/>
            <person name="Seiboth B."/>
            <person name="vanKuyk P.A."/>
            <person name="Wortman J."/>
            <person name="Dyer P.S."/>
            <person name="Grigoriev I.V."/>
        </authorList>
    </citation>
    <scope>NUCLEOTIDE SEQUENCE [LARGE SCALE GENOMIC DNA]</scope>
    <source>
        <strain evidence="3">ATCC 16872 / CBS 172.66 / WB 5094</strain>
    </source>
</reference>
<dbReference type="EMBL" id="KV878971">
    <property type="protein sequence ID" value="OJK03729.1"/>
    <property type="molecule type" value="Genomic_DNA"/>
</dbReference>
<evidence type="ECO:0000256" key="1">
    <source>
        <dbReference type="SAM" id="MobiDB-lite"/>
    </source>
</evidence>
<protein>
    <recommendedName>
        <fullName evidence="4">Aminoglycoside phosphotransferase domain-containing protein</fullName>
    </recommendedName>
</protein>
<organism evidence="2 3">
    <name type="scientific">Aspergillus aculeatus (strain ATCC 16872 / CBS 172.66 / WB 5094)</name>
    <dbReference type="NCBI Taxonomy" id="690307"/>
    <lineage>
        <taxon>Eukaryota</taxon>
        <taxon>Fungi</taxon>
        <taxon>Dikarya</taxon>
        <taxon>Ascomycota</taxon>
        <taxon>Pezizomycotina</taxon>
        <taxon>Eurotiomycetes</taxon>
        <taxon>Eurotiomycetidae</taxon>
        <taxon>Eurotiales</taxon>
        <taxon>Aspergillaceae</taxon>
        <taxon>Aspergillus</taxon>
        <taxon>Aspergillus subgen. Circumdati</taxon>
    </lineage>
</organism>
<feature type="compositionally biased region" description="Basic and acidic residues" evidence="1">
    <location>
        <begin position="15"/>
        <end position="28"/>
    </location>
</feature>
<sequence length="278" mass="32110">MPVLTPSPDSPLYRMQHELRPPRRRETESDLSSVASESTEKFTRGAGGEGCFTPVKAVPLASGAFNVCYRVTYGDGHDVVVRFIGLGRIVARSEKVEDEVTIMQYVAQHTRVLFQRFWDLGAVRLDESGEWTVQKRPFTFNWLFLEEPEDWDTDFDQFLVRFMPRFHTFLGVLKECEAKIQDGSLPPSQRLSVAMEKSLETALFWMCLASRHSSMFDEIYWKFIDPRFHGPFRTIEDRSSLLSAEERANIDTVVQNKMRQTDEGTLDSHYSIHELVEL</sequence>
<feature type="region of interest" description="Disordered" evidence="1">
    <location>
        <begin position="1"/>
        <end position="39"/>
    </location>
</feature>
<proteinExistence type="predicted"/>
<dbReference type="InterPro" id="IPR011009">
    <property type="entry name" value="Kinase-like_dom_sf"/>
</dbReference>
<accession>A0A1L9X5X1</accession>
<name>A0A1L9X5X1_ASPA1</name>
<evidence type="ECO:0008006" key="4">
    <source>
        <dbReference type="Google" id="ProtNLM"/>
    </source>
</evidence>
<keyword evidence="3" id="KW-1185">Reference proteome</keyword>
<dbReference type="GeneID" id="30972204"/>
<dbReference type="VEuPathDB" id="FungiDB:ASPACDRAFT_1885228"/>
<dbReference type="Proteomes" id="UP000184546">
    <property type="component" value="Unassembled WGS sequence"/>
</dbReference>
<evidence type="ECO:0000313" key="3">
    <source>
        <dbReference type="Proteomes" id="UP000184546"/>
    </source>
</evidence>
<dbReference type="RefSeq" id="XP_020060068.1">
    <property type="nucleotide sequence ID" value="XM_020198390.1"/>
</dbReference>
<evidence type="ECO:0000313" key="2">
    <source>
        <dbReference type="EMBL" id="OJK03729.1"/>
    </source>
</evidence>